<dbReference type="InterPro" id="IPR050211">
    <property type="entry name" value="FOX_domain-containing"/>
</dbReference>
<evidence type="ECO:0000313" key="6">
    <source>
        <dbReference type="Proteomes" id="UP001046870"/>
    </source>
</evidence>
<feature type="region of interest" description="Disordered" evidence="3">
    <location>
        <begin position="257"/>
        <end position="278"/>
    </location>
</feature>
<dbReference type="EMBL" id="JAFDVH010000017">
    <property type="protein sequence ID" value="KAG7461526.1"/>
    <property type="molecule type" value="Genomic_DNA"/>
</dbReference>
<gene>
    <name evidence="5" type="ORF">MATL_G00192010</name>
</gene>
<keyword evidence="1 2" id="KW-0238">DNA-binding</keyword>
<feature type="DNA-binding region" description="Fork-head" evidence="2">
    <location>
        <begin position="61"/>
        <end position="161"/>
    </location>
</feature>
<feature type="compositionally biased region" description="Low complexity" evidence="3">
    <location>
        <begin position="187"/>
        <end position="200"/>
    </location>
</feature>
<dbReference type="GO" id="GO:0000978">
    <property type="term" value="F:RNA polymerase II cis-regulatory region sequence-specific DNA binding"/>
    <property type="evidence" value="ECO:0007669"/>
    <property type="project" value="TreeGrafter"/>
</dbReference>
<dbReference type="GO" id="GO:0000981">
    <property type="term" value="F:DNA-binding transcription factor activity, RNA polymerase II-specific"/>
    <property type="evidence" value="ECO:0007669"/>
    <property type="project" value="TreeGrafter"/>
</dbReference>
<dbReference type="PROSITE" id="PS50039">
    <property type="entry name" value="FORK_HEAD_3"/>
    <property type="match status" value="1"/>
</dbReference>
<dbReference type="AlphaFoldDB" id="A0A9D3T4Q3"/>
<keyword evidence="2" id="KW-0539">Nucleus</keyword>
<dbReference type="Proteomes" id="UP001046870">
    <property type="component" value="Chromosome 17"/>
</dbReference>
<dbReference type="GO" id="GO:0030154">
    <property type="term" value="P:cell differentiation"/>
    <property type="evidence" value="ECO:0007669"/>
    <property type="project" value="TreeGrafter"/>
</dbReference>
<sequence>MNSVDSQTPPTSPAASPQQPHSKSLRDDPETAVYCDNFSRYHQQNLLSTQRSSGYRLGEYTPSNPYLWLNGPGINSSASYLHGNNSVSFMPPSYGSQRQFLSNPSGFLEADLGWLSIATQEKLLKLKVPRDDDDPGNGNYWTLDPDCEKMFANGNFRRKRKRRPDSTDGTSGNGKVEEARPMCTVKSSESPPITEPSSPIQGTTNKERKNASPTSAPYLNFFSGMSASGSTSWHGSLGLVHELSSRNITGLNPYQAYSTQDNNGAKLSDSTHMNRGVY</sequence>
<feature type="region of interest" description="Disordered" evidence="3">
    <location>
        <begin position="153"/>
        <end position="212"/>
    </location>
</feature>
<comment type="caution">
    <text evidence="5">The sequence shown here is derived from an EMBL/GenBank/DDBJ whole genome shotgun (WGS) entry which is preliminary data.</text>
</comment>
<evidence type="ECO:0000256" key="3">
    <source>
        <dbReference type="SAM" id="MobiDB-lite"/>
    </source>
</evidence>
<dbReference type="InterPro" id="IPR036388">
    <property type="entry name" value="WH-like_DNA-bd_sf"/>
</dbReference>
<comment type="subcellular location">
    <subcellularLocation>
        <location evidence="2">Nucleus</location>
    </subcellularLocation>
</comment>
<feature type="region of interest" description="Disordered" evidence="3">
    <location>
        <begin position="1"/>
        <end position="29"/>
    </location>
</feature>
<dbReference type="SUPFAM" id="SSF46785">
    <property type="entry name" value="Winged helix' DNA-binding domain"/>
    <property type="match status" value="1"/>
</dbReference>
<dbReference type="InterPro" id="IPR036390">
    <property type="entry name" value="WH_DNA-bd_sf"/>
</dbReference>
<dbReference type="Gene3D" id="1.10.10.10">
    <property type="entry name" value="Winged helix-like DNA-binding domain superfamily/Winged helix DNA-binding domain"/>
    <property type="match status" value="1"/>
</dbReference>
<reference evidence="5" key="1">
    <citation type="submission" date="2021-01" db="EMBL/GenBank/DDBJ databases">
        <authorList>
            <person name="Zahm M."/>
            <person name="Roques C."/>
            <person name="Cabau C."/>
            <person name="Klopp C."/>
            <person name="Donnadieu C."/>
            <person name="Jouanno E."/>
            <person name="Lampietro C."/>
            <person name="Louis A."/>
            <person name="Herpin A."/>
            <person name="Echchiki A."/>
            <person name="Berthelot C."/>
            <person name="Parey E."/>
            <person name="Roest-Crollius H."/>
            <person name="Braasch I."/>
            <person name="Postlethwait J."/>
            <person name="Bobe J."/>
            <person name="Montfort J."/>
            <person name="Bouchez O."/>
            <person name="Begum T."/>
            <person name="Mejri S."/>
            <person name="Adams A."/>
            <person name="Chen W.-J."/>
            <person name="Guiguen Y."/>
        </authorList>
    </citation>
    <scope>NUCLEOTIDE SEQUENCE</scope>
    <source>
        <strain evidence="5">YG-15Mar2019-1</strain>
        <tissue evidence="5">Brain</tissue>
    </source>
</reference>
<proteinExistence type="predicted"/>
<accession>A0A9D3T4Q3</accession>
<keyword evidence="6" id="KW-1185">Reference proteome</keyword>
<organism evidence="5 6">
    <name type="scientific">Megalops atlanticus</name>
    <name type="common">Tarpon</name>
    <name type="synonym">Clupea gigantea</name>
    <dbReference type="NCBI Taxonomy" id="7932"/>
    <lineage>
        <taxon>Eukaryota</taxon>
        <taxon>Metazoa</taxon>
        <taxon>Chordata</taxon>
        <taxon>Craniata</taxon>
        <taxon>Vertebrata</taxon>
        <taxon>Euteleostomi</taxon>
        <taxon>Actinopterygii</taxon>
        <taxon>Neopterygii</taxon>
        <taxon>Teleostei</taxon>
        <taxon>Elopiformes</taxon>
        <taxon>Megalopidae</taxon>
        <taxon>Megalops</taxon>
    </lineage>
</organism>
<protein>
    <recommendedName>
        <fullName evidence="4">Fork-head domain-containing protein</fullName>
    </recommendedName>
</protein>
<feature type="compositionally biased region" description="Low complexity" evidence="3">
    <location>
        <begin position="1"/>
        <end position="20"/>
    </location>
</feature>
<dbReference type="InterPro" id="IPR001766">
    <property type="entry name" value="Fork_head_dom"/>
</dbReference>
<name>A0A9D3T4Q3_MEGAT</name>
<dbReference type="PANTHER" id="PTHR11829:SF384">
    <property type="entry name" value="FORK-HEAD DOMAIN-CONTAINING PROTEIN"/>
    <property type="match status" value="1"/>
</dbReference>
<feature type="domain" description="Fork-head" evidence="4">
    <location>
        <begin position="61"/>
        <end position="161"/>
    </location>
</feature>
<dbReference type="GO" id="GO:0005634">
    <property type="term" value="C:nucleus"/>
    <property type="evidence" value="ECO:0007669"/>
    <property type="project" value="UniProtKB-SubCell"/>
</dbReference>
<dbReference type="PANTHER" id="PTHR11829">
    <property type="entry name" value="FORKHEAD BOX PROTEIN"/>
    <property type="match status" value="1"/>
</dbReference>
<evidence type="ECO:0000313" key="5">
    <source>
        <dbReference type="EMBL" id="KAG7461526.1"/>
    </source>
</evidence>
<evidence type="ECO:0000256" key="2">
    <source>
        <dbReference type="PROSITE-ProRule" id="PRU00089"/>
    </source>
</evidence>
<dbReference type="OrthoDB" id="5954824at2759"/>
<dbReference type="GO" id="GO:0009653">
    <property type="term" value="P:anatomical structure morphogenesis"/>
    <property type="evidence" value="ECO:0007669"/>
    <property type="project" value="TreeGrafter"/>
</dbReference>
<evidence type="ECO:0000256" key="1">
    <source>
        <dbReference type="ARBA" id="ARBA00023125"/>
    </source>
</evidence>
<evidence type="ECO:0000259" key="4">
    <source>
        <dbReference type="PROSITE" id="PS50039"/>
    </source>
</evidence>